<feature type="chain" id="PRO_5009138576" evidence="3">
    <location>
        <begin position="26"/>
        <end position="233"/>
    </location>
</feature>
<evidence type="ECO:0000256" key="1">
    <source>
        <dbReference type="ARBA" id="ARBA00007469"/>
    </source>
</evidence>
<dbReference type="GO" id="GO:0006401">
    <property type="term" value="P:RNA catabolic process"/>
    <property type="evidence" value="ECO:0007669"/>
    <property type="project" value="TreeGrafter"/>
</dbReference>
<dbReference type="InterPro" id="IPR033130">
    <property type="entry name" value="RNase_T2_His_AS_2"/>
</dbReference>
<dbReference type="RefSeq" id="WP_069443365.1">
    <property type="nucleotide sequence ID" value="NZ_LPWE01000003.1"/>
</dbReference>
<evidence type="ECO:0000313" key="5">
    <source>
        <dbReference type="Proteomes" id="UP000094172"/>
    </source>
</evidence>
<dbReference type="Proteomes" id="UP000094172">
    <property type="component" value="Unassembled WGS sequence"/>
</dbReference>
<gene>
    <name evidence="4" type="ORF">AUC70_14055</name>
</gene>
<dbReference type="AlphaFoldDB" id="A0A1E3VTQ5"/>
<reference evidence="4 5" key="1">
    <citation type="journal article" date="2016" name="Environ. Microbiol.">
        <title>New Methyloceanibacter diversity from North Sea sediments includes methanotroph containing solely the soluble methane monooxygenase.</title>
        <authorList>
            <person name="Vekeman B."/>
            <person name="Kerckhof F.M."/>
            <person name="Cremers G."/>
            <person name="de Vos P."/>
            <person name="Vandamme P."/>
            <person name="Boon N."/>
            <person name="Op den Camp H.J."/>
            <person name="Heylen K."/>
        </authorList>
    </citation>
    <scope>NUCLEOTIDE SEQUENCE [LARGE SCALE GENOMIC DNA]</scope>
    <source>
        <strain evidence="4 5">R-67176</strain>
    </source>
</reference>
<keyword evidence="5" id="KW-1185">Reference proteome</keyword>
<accession>A0A1E3VTQ5</accession>
<dbReference type="Gene3D" id="3.90.730.10">
    <property type="entry name" value="Ribonuclease T2-like"/>
    <property type="match status" value="1"/>
</dbReference>
<comment type="caution">
    <text evidence="4">The sequence shown here is derived from an EMBL/GenBank/DDBJ whole genome shotgun (WGS) entry which is preliminary data.</text>
</comment>
<dbReference type="PROSITE" id="PS00530">
    <property type="entry name" value="RNASE_T2_1"/>
    <property type="match status" value="1"/>
</dbReference>
<feature type="signal peptide" evidence="3">
    <location>
        <begin position="1"/>
        <end position="25"/>
    </location>
</feature>
<dbReference type="SUPFAM" id="SSF55895">
    <property type="entry name" value="Ribonuclease Rh-like"/>
    <property type="match status" value="1"/>
</dbReference>
<dbReference type="InterPro" id="IPR018188">
    <property type="entry name" value="RNase_T2_His_AS_1"/>
</dbReference>
<dbReference type="PANTHER" id="PTHR11240">
    <property type="entry name" value="RIBONUCLEASE T2"/>
    <property type="match status" value="1"/>
</dbReference>
<dbReference type="Pfam" id="PF00445">
    <property type="entry name" value="Ribonuclease_T2"/>
    <property type="match status" value="1"/>
</dbReference>
<dbReference type="EMBL" id="LPWE01000003">
    <property type="protein sequence ID" value="ODR96897.1"/>
    <property type="molecule type" value="Genomic_DNA"/>
</dbReference>
<dbReference type="PROSITE" id="PS00531">
    <property type="entry name" value="RNASE_T2_2"/>
    <property type="match status" value="1"/>
</dbReference>
<dbReference type="GO" id="GO:0003723">
    <property type="term" value="F:RNA binding"/>
    <property type="evidence" value="ECO:0007669"/>
    <property type="project" value="InterPro"/>
</dbReference>
<evidence type="ECO:0000256" key="2">
    <source>
        <dbReference type="RuleBase" id="RU004328"/>
    </source>
</evidence>
<evidence type="ECO:0000256" key="3">
    <source>
        <dbReference type="SAM" id="SignalP"/>
    </source>
</evidence>
<proteinExistence type="inferred from homology"/>
<name>A0A1E3VTQ5_9HYPH</name>
<sequence>MPRRSASVCALALAASLLGIAPACADNGPEPHAFRHADPGDVDYYALVLSWSPTHCLTEGHERGDDQCDEDRQADFVLHGLWPQYDLGWPENCYHGERPWISSDVIQEMRGIMPDKEIVIHEYKTHGTCTGLSPSAYFAKARKAYEQVTIPGSLDDPQTQLFLSPEKIESEFQAANDWMQPDMIAVSCRRGNLFDVRICFSTELEPQACGANIDQKRLCPLQRITVPVSRSDR</sequence>
<dbReference type="PANTHER" id="PTHR11240:SF22">
    <property type="entry name" value="RIBONUCLEASE T2"/>
    <property type="match status" value="1"/>
</dbReference>
<dbReference type="STRING" id="1774970.AUC70_14055"/>
<keyword evidence="3" id="KW-0732">Signal</keyword>
<dbReference type="InterPro" id="IPR036430">
    <property type="entry name" value="RNase_T2-like_sf"/>
</dbReference>
<dbReference type="GO" id="GO:0033897">
    <property type="term" value="F:ribonuclease T2 activity"/>
    <property type="evidence" value="ECO:0007669"/>
    <property type="project" value="InterPro"/>
</dbReference>
<organism evidence="4 5">
    <name type="scientific">Methyloceanibacter stevinii</name>
    <dbReference type="NCBI Taxonomy" id="1774970"/>
    <lineage>
        <taxon>Bacteria</taxon>
        <taxon>Pseudomonadati</taxon>
        <taxon>Pseudomonadota</taxon>
        <taxon>Alphaproteobacteria</taxon>
        <taxon>Hyphomicrobiales</taxon>
        <taxon>Hyphomicrobiaceae</taxon>
        <taxon>Methyloceanibacter</taxon>
    </lineage>
</organism>
<protein>
    <submittedName>
        <fullName evidence="4">Uncharacterized protein</fullName>
    </submittedName>
</protein>
<comment type="similarity">
    <text evidence="1 2">Belongs to the RNase T2 family.</text>
</comment>
<evidence type="ECO:0000313" key="4">
    <source>
        <dbReference type="EMBL" id="ODR96897.1"/>
    </source>
</evidence>
<dbReference type="InterPro" id="IPR001568">
    <property type="entry name" value="RNase_T2-like"/>
</dbReference>